<dbReference type="RefSeq" id="WP_027887927.1">
    <property type="nucleotide sequence ID" value="NZ_CP021130.1"/>
</dbReference>
<sequence length="103" mass="12012">MSIGHRWAEPQYGLPPEHFPIDDRIEFEQDGVRWKLVGFDKVPLWTPDYGWGYHALYKGEDGTWAEGRFQYTNGKVYHENEPLHRIPEDMLLAWARPGEGQAG</sequence>
<dbReference type="EMBL" id="CP021130">
    <property type="protein sequence ID" value="AWR87059.1"/>
    <property type="molecule type" value="Genomic_DNA"/>
</dbReference>
<name>A0ABN5LZA4_9DEIN</name>
<protein>
    <submittedName>
        <fullName evidence="1">Uncharacterized protein</fullName>
    </submittedName>
</protein>
<gene>
    <name evidence="1" type="ORF">Mtai_v1c18250</name>
</gene>
<evidence type="ECO:0000313" key="1">
    <source>
        <dbReference type="EMBL" id="AWR87059.1"/>
    </source>
</evidence>
<organism evidence="1 2">
    <name type="scientific">Meiothermus taiwanensis WR-220</name>
    <dbReference type="NCBI Taxonomy" id="1339250"/>
    <lineage>
        <taxon>Bacteria</taxon>
        <taxon>Thermotogati</taxon>
        <taxon>Deinococcota</taxon>
        <taxon>Deinococci</taxon>
        <taxon>Thermales</taxon>
        <taxon>Thermaceae</taxon>
        <taxon>Meiothermus</taxon>
    </lineage>
</organism>
<proteinExistence type="predicted"/>
<reference evidence="1 2" key="1">
    <citation type="submission" date="2017-05" db="EMBL/GenBank/DDBJ databases">
        <title>Complete genome sequence of Meiothermus taiwanensis WR-220.</title>
        <authorList>
            <person name="Wu W.-L."/>
            <person name="Lo W.-S."/>
            <person name="Kuo C.-H."/>
            <person name="Wu S.-H."/>
        </authorList>
    </citation>
    <scope>NUCLEOTIDE SEQUENCE [LARGE SCALE GENOMIC DNA]</scope>
    <source>
        <strain evidence="1 2">WR-220</strain>
    </source>
</reference>
<accession>A0ABN5LZA4</accession>
<keyword evidence="2" id="KW-1185">Reference proteome</keyword>
<dbReference type="Proteomes" id="UP000263013">
    <property type="component" value="Chromosome"/>
</dbReference>
<evidence type="ECO:0000313" key="2">
    <source>
        <dbReference type="Proteomes" id="UP000263013"/>
    </source>
</evidence>